<evidence type="ECO:0000256" key="1">
    <source>
        <dbReference type="ARBA" id="ARBA00023015"/>
    </source>
</evidence>
<keyword evidence="1" id="KW-0805">Transcription regulation</keyword>
<dbReference type="PANTHER" id="PTHR30055:SF240">
    <property type="entry name" value="HTH-TYPE TRANSCRIPTIONAL REGULATOR ACRR"/>
    <property type="match status" value="1"/>
</dbReference>
<evidence type="ECO:0000259" key="5">
    <source>
        <dbReference type="Pfam" id="PF00440"/>
    </source>
</evidence>
<reference evidence="7" key="1">
    <citation type="journal article" date="2019" name="Int. J. Syst. Evol. Microbiol.">
        <title>The Global Catalogue of Microorganisms (GCM) 10K type strain sequencing project: providing services to taxonomists for standard genome sequencing and annotation.</title>
        <authorList>
            <consortium name="The Broad Institute Genomics Platform"/>
            <consortium name="The Broad Institute Genome Sequencing Center for Infectious Disease"/>
            <person name="Wu L."/>
            <person name="Ma J."/>
        </authorList>
    </citation>
    <scope>NUCLEOTIDE SEQUENCE [LARGE SCALE GENOMIC DNA]</scope>
    <source>
        <strain evidence="7">JCM 17130</strain>
    </source>
</reference>
<dbReference type="InterPro" id="IPR036271">
    <property type="entry name" value="Tet_transcr_reg_TetR-rel_C_sf"/>
</dbReference>
<dbReference type="EMBL" id="JBHUEE010000006">
    <property type="protein sequence ID" value="MFD1718555.1"/>
    <property type="molecule type" value="Genomic_DNA"/>
</dbReference>
<evidence type="ECO:0000256" key="4">
    <source>
        <dbReference type="SAM" id="MobiDB-lite"/>
    </source>
</evidence>
<dbReference type="Pfam" id="PF00440">
    <property type="entry name" value="TetR_N"/>
    <property type="match status" value="1"/>
</dbReference>
<dbReference type="Gene3D" id="1.10.10.60">
    <property type="entry name" value="Homeodomain-like"/>
    <property type="match status" value="1"/>
</dbReference>
<comment type="caution">
    <text evidence="6">The sequence shown here is derived from an EMBL/GenBank/DDBJ whole genome shotgun (WGS) entry which is preliminary data.</text>
</comment>
<dbReference type="SUPFAM" id="SSF48498">
    <property type="entry name" value="Tetracyclin repressor-like, C-terminal domain"/>
    <property type="match status" value="1"/>
</dbReference>
<dbReference type="SUPFAM" id="SSF46689">
    <property type="entry name" value="Homeodomain-like"/>
    <property type="match status" value="1"/>
</dbReference>
<dbReference type="RefSeq" id="WP_388007080.1">
    <property type="nucleotide sequence ID" value="NZ_JBHUEE010000006.1"/>
</dbReference>
<dbReference type="InterPro" id="IPR009057">
    <property type="entry name" value="Homeodomain-like_sf"/>
</dbReference>
<keyword evidence="2" id="KW-0238">DNA-binding</keyword>
<keyword evidence="7" id="KW-1185">Reference proteome</keyword>
<keyword evidence="3" id="KW-0804">Transcription</keyword>
<dbReference type="InterPro" id="IPR001647">
    <property type="entry name" value="HTH_TetR"/>
</dbReference>
<feature type="domain" description="HTH tetR-type" evidence="5">
    <location>
        <begin position="15"/>
        <end position="62"/>
    </location>
</feature>
<dbReference type="PANTHER" id="PTHR30055">
    <property type="entry name" value="HTH-TYPE TRANSCRIPTIONAL REGULATOR RUTR"/>
    <property type="match status" value="1"/>
</dbReference>
<dbReference type="Proteomes" id="UP001597277">
    <property type="component" value="Unassembled WGS sequence"/>
</dbReference>
<evidence type="ECO:0000256" key="3">
    <source>
        <dbReference type="ARBA" id="ARBA00023163"/>
    </source>
</evidence>
<sequence length="223" mass="24310">MQAPSTAATARRTQIIAATIEVVAEVGYARTTFARIARRGGLSSTRLISYHFASKAELMRAIVDDTYRSINDFLLDRARTDAASRPIQPPEDGRPVSPPLSASAELRAYIRGVTAYVDQHRARMRAFGSIVSAVHDDPDSPALAQADPDGAVMIYLTRLLRRGQDLGEFQTADPLVLASMVQRTLEGLPQLLRHRPDLDTQVYAAELADAVTRAAGERHGTTT</sequence>
<proteinExistence type="predicted"/>
<dbReference type="InterPro" id="IPR050109">
    <property type="entry name" value="HTH-type_TetR-like_transc_reg"/>
</dbReference>
<gene>
    <name evidence="6" type="ORF">ACFSE6_11975</name>
</gene>
<evidence type="ECO:0000313" key="7">
    <source>
        <dbReference type="Proteomes" id="UP001597277"/>
    </source>
</evidence>
<dbReference type="Gene3D" id="1.10.357.10">
    <property type="entry name" value="Tetracycline Repressor, domain 2"/>
    <property type="match status" value="1"/>
</dbReference>
<protein>
    <submittedName>
        <fullName evidence="6">TetR/AcrR family transcriptional regulator</fullName>
    </submittedName>
</protein>
<organism evidence="6 7">
    <name type="scientific">Georgenia deserti</name>
    <dbReference type="NCBI Taxonomy" id="2093781"/>
    <lineage>
        <taxon>Bacteria</taxon>
        <taxon>Bacillati</taxon>
        <taxon>Actinomycetota</taxon>
        <taxon>Actinomycetes</taxon>
        <taxon>Micrococcales</taxon>
        <taxon>Bogoriellaceae</taxon>
        <taxon>Georgenia</taxon>
    </lineage>
</organism>
<accession>A0ABW4L7C6</accession>
<feature type="region of interest" description="Disordered" evidence="4">
    <location>
        <begin position="81"/>
        <end position="100"/>
    </location>
</feature>
<evidence type="ECO:0000313" key="6">
    <source>
        <dbReference type="EMBL" id="MFD1718555.1"/>
    </source>
</evidence>
<evidence type="ECO:0000256" key="2">
    <source>
        <dbReference type="ARBA" id="ARBA00023125"/>
    </source>
</evidence>
<name>A0ABW4L7C6_9MICO</name>